<gene>
    <name evidence="6" type="ORF">TWF970_005026</name>
</gene>
<dbReference type="SUPFAM" id="SSF52540">
    <property type="entry name" value="P-loop containing nucleoside triphosphate hydrolases"/>
    <property type="match status" value="1"/>
</dbReference>
<reference evidence="6 7" key="1">
    <citation type="submission" date="2020-01" db="EMBL/GenBank/DDBJ databases">
        <authorList>
            <person name="Palmer J.M."/>
        </authorList>
    </citation>
    <scope>NUCLEOTIDE SEQUENCE [LARGE SCALE GENOMIC DNA]</scope>
    <source>
        <strain evidence="6 7">TWF970</strain>
    </source>
</reference>
<dbReference type="SUPFAM" id="SSF50998">
    <property type="entry name" value="Quinoprotein alcohol dehydrogenase-like"/>
    <property type="match status" value="1"/>
</dbReference>
<name>A0A7C8RFH5_ORBOL</name>
<dbReference type="Pfam" id="PF01048">
    <property type="entry name" value="PNP_UDP_1"/>
    <property type="match status" value="1"/>
</dbReference>
<dbReference type="InterPro" id="IPR020472">
    <property type="entry name" value="WD40_PAC1"/>
</dbReference>
<sequence length="1596" mass="177042">MDQPSHESYTVACICPMGVELAAVEAMLDHIHEDPFSNKNSYTLGRMGAHNIVIAVMPEIGNNTAATVATQLLNDFKSIRFGLLVGIGGGIPVEDEYDIRLGDVVVSKSTGTLGGVVQFDRGKILSGGNFERTGSLNKPPAVIAANVQKLQARHRREGNKLSTHLADMLARYPNMKEEGEYFYQGSEHDRLFEATYNHQGGKTCRLCDQSKVIDREQRRNTSPRIHYGNIGSSNQVLKDAITRDKLQEDLGIICVETEAAGLMDQFPCLVIRGICYYADSHKNKRWQSYAAATAAAYAKELLSIIPAQEIDAAKQAIEALQISREQDRLLDILPYAKNAAYNSRLWEHSDRCLPDTRVELRNQILEWSEEPSSPPIFWLNGMAGTGKSTVARTIAEEFENKGQLAASFFFSRSGGNLSHAGEFVTTIAVQLANRSKPLKNYICEAVEADRSIASQTLRTQWKQLVLLPVSKLNQSTPRPFLFVVDALDECDGDDDITLLLQLFTGMEGVRVFITSRPETPIRLGFRNMKEFFHRDLALHDISRTIVYQDISKFFRVRFGKIIKNSELLPLDWPGEDKIATLVRNAGGLFIYAATICRFIGTQLNQWPPQGLLEVFLPRDQNETGSKLGYKIPSASSTRELDAIYSQILHHSLKGAQEDEDKEVIAARFRQVVGTIIIISKPLSAAALGRLLGIDQDTIYCSLQHLHSVLNVPAKGQDSEIRLLHPSFRDFLLDKGRCQDPQFWIDEKMAHQQLAAYCLKRLSCRYTGLKCDICKIQQPGTPIGEISSFLVAKNIPPEMQYACQYYAQHIQLGGEYQCDDSLVNVFLQQHLLHWFEVLSLIRKASQAVHSVALLRSMVDINRGPDLSDFLQDAHQFILYNLLRIKQSPLQVYCSALIFTDQRSLVYKRFSDEMQRWVKFAVTKCKPIPRRLIQILRANNKDSIIRSIVVSPDGKTIASTSSGFDVLIITLWDAATGAGLHEFDVSSGRGSKIAFSADSKKLVSVSWGPGMTLVHNVVAGTVVSRKELYESLTENQKVAMGPVCDVFISSDSKMAAALSNNRDIYLYDTETGSFLLTLERYPSTGESVGYPLEISTSGKVVASGLSRPDYTYTGIVLWDTVKGTILHVIETTDIGVDVCILAFSPNGEKLASVVRFSHELRVWDTATGAILQASWVQSDEMIQNISFSPNGKTVALGGYAVQLWDTEADTFIEVNGRHSDTVRCLAFSPDSKALLVPGQKDDSAICFWDIAAIGDAAAVPQEIEVHTSSVHTVVVSPHGTMIASTEYEDGTVRLWDAKSGTSFHVHQCKAEYVKYITFSPDNKAIAYGTGSGRCAVLAWSLPVTGTSASTFHVLWKVQGHKERIKSITFSPNNKMVASASADGTIRLWDGATGAALQTLKGHETFSPDSKTVVSGSLDGTIRLWDAATGASLQVFEEADAEYFKVVAISPDSRMVVSLSRLPYSRTQSRKADALKIWDTKTGTSSQIAYMPRYSGFSYNLLQPGDFRLAFTADSLHLETSLGLLEIQPNPDENSKLGPKLQFLDRIPIDIDDDWIYKDGENYIQIPPSFILSCFDFDFRHNILALGNESGELTFIEFN</sequence>
<feature type="repeat" description="WD" evidence="3">
    <location>
        <begin position="1261"/>
        <end position="1303"/>
    </location>
</feature>
<organism evidence="6 7">
    <name type="scientific">Orbilia oligospora</name>
    <name type="common">Nematode-trapping fungus</name>
    <name type="synonym">Arthrobotrys oligospora</name>
    <dbReference type="NCBI Taxonomy" id="2813651"/>
    <lineage>
        <taxon>Eukaryota</taxon>
        <taxon>Fungi</taxon>
        <taxon>Dikarya</taxon>
        <taxon>Ascomycota</taxon>
        <taxon>Pezizomycotina</taxon>
        <taxon>Orbiliomycetes</taxon>
        <taxon>Orbiliales</taxon>
        <taxon>Orbiliaceae</taxon>
        <taxon>Orbilia</taxon>
    </lineage>
</organism>
<evidence type="ECO:0000313" key="7">
    <source>
        <dbReference type="Proteomes" id="UP000474640"/>
    </source>
</evidence>
<dbReference type="EMBL" id="JAABOJ010000027">
    <property type="protein sequence ID" value="KAF3277773.1"/>
    <property type="molecule type" value="Genomic_DNA"/>
</dbReference>
<dbReference type="InterPro" id="IPR011047">
    <property type="entry name" value="Quinoprotein_ADH-like_sf"/>
</dbReference>
<dbReference type="Proteomes" id="UP000474640">
    <property type="component" value="Unassembled WGS sequence"/>
</dbReference>
<dbReference type="Pfam" id="PF00400">
    <property type="entry name" value="WD40"/>
    <property type="match status" value="4"/>
</dbReference>
<evidence type="ECO:0000259" key="4">
    <source>
        <dbReference type="Pfam" id="PF01048"/>
    </source>
</evidence>
<dbReference type="PROSITE" id="PS50294">
    <property type="entry name" value="WD_REPEATS_REGION"/>
    <property type="match status" value="2"/>
</dbReference>
<dbReference type="PROSITE" id="PS50082">
    <property type="entry name" value="WD_REPEATS_2"/>
    <property type="match status" value="3"/>
</dbReference>
<keyword evidence="1 3" id="KW-0853">WD repeat</keyword>
<dbReference type="InterPro" id="IPR015943">
    <property type="entry name" value="WD40/YVTN_repeat-like_dom_sf"/>
</dbReference>
<evidence type="ECO:0000256" key="2">
    <source>
        <dbReference type="ARBA" id="ARBA00022737"/>
    </source>
</evidence>
<evidence type="ECO:0000256" key="3">
    <source>
        <dbReference type="PROSITE-ProRule" id="PRU00221"/>
    </source>
</evidence>
<dbReference type="SMART" id="SM00320">
    <property type="entry name" value="WD40"/>
    <property type="match status" value="10"/>
</dbReference>
<protein>
    <submittedName>
        <fullName evidence="6">Uncharacterized protein</fullName>
    </submittedName>
</protein>
<comment type="caution">
    <text evidence="6">The sequence shown here is derived from an EMBL/GenBank/DDBJ whole genome shotgun (WGS) entry which is preliminary data.</text>
</comment>
<dbReference type="Pfam" id="PF24883">
    <property type="entry name" value="NPHP3_N"/>
    <property type="match status" value="1"/>
</dbReference>
<accession>A0A7C8RFH5</accession>
<evidence type="ECO:0000259" key="5">
    <source>
        <dbReference type="Pfam" id="PF24883"/>
    </source>
</evidence>
<dbReference type="InterPro" id="IPR027417">
    <property type="entry name" value="P-loop_NTPase"/>
</dbReference>
<dbReference type="GO" id="GO:0009116">
    <property type="term" value="P:nucleoside metabolic process"/>
    <property type="evidence" value="ECO:0007669"/>
    <property type="project" value="InterPro"/>
</dbReference>
<feature type="repeat" description="WD" evidence="3">
    <location>
        <begin position="1403"/>
        <end position="1432"/>
    </location>
</feature>
<dbReference type="PROSITE" id="PS00678">
    <property type="entry name" value="WD_REPEATS_1"/>
    <property type="match status" value="1"/>
</dbReference>
<dbReference type="CDD" id="cd00200">
    <property type="entry name" value="WD40"/>
    <property type="match status" value="1"/>
</dbReference>
<dbReference type="OrthoDB" id="674604at2759"/>
<dbReference type="PANTHER" id="PTHR46082">
    <property type="entry name" value="ATP/GTP-BINDING PROTEIN-RELATED"/>
    <property type="match status" value="1"/>
</dbReference>
<dbReference type="Gene3D" id="2.130.10.10">
    <property type="entry name" value="YVTN repeat-like/Quinoprotein amine dehydrogenase"/>
    <property type="match status" value="3"/>
</dbReference>
<dbReference type="SUPFAM" id="SSF53167">
    <property type="entry name" value="Purine and uridine phosphorylases"/>
    <property type="match status" value="1"/>
</dbReference>
<dbReference type="Gene3D" id="3.40.50.1580">
    <property type="entry name" value="Nucleoside phosphorylase domain"/>
    <property type="match status" value="1"/>
</dbReference>
<feature type="domain" description="Nephrocystin 3-like N-terminal" evidence="5">
    <location>
        <begin position="363"/>
        <end position="516"/>
    </location>
</feature>
<dbReference type="Gene3D" id="3.40.50.300">
    <property type="entry name" value="P-loop containing nucleotide triphosphate hydrolases"/>
    <property type="match status" value="1"/>
</dbReference>
<dbReference type="InterPro" id="IPR053137">
    <property type="entry name" value="NLR-like"/>
</dbReference>
<dbReference type="InterPro" id="IPR019775">
    <property type="entry name" value="WD40_repeat_CS"/>
</dbReference>
<feature type="repeat" description="WD" evidence="3">
    <location>
        <begin position="1355"/>
        <end position="1396"/>
    </location>
</feature>
<dbReference type="InterPro" id="IPR036322">
    <property type="entry name" value="WD40_repeat_dom_sf"/>
</dbReference>
<proteinExistence type="predicted"/>
<dbReference type="InterPro" id="IPR000845">
    <property type="entry name" value="Nucleoside_phosphorylase_d"/>
</dbReference>
<dbReference type="InterPro" id="IPR001680">
    <property type="entry name" value="WD40_rpt"/>
</dbReference>
<dbReference type="PANTHER" id="PTHR46082:SF11">
    <property type="entry name" value="AAA+ ATPASE DOMAIN-CONTAINING PROTEIN-RELATED"/>
    <property type="match status" value="1"/>
</dbReference>
<dbReference type="InterPro" id="IPR035994">
    <property type="entry name" value="Nucleoside_phosphorylase_sf"/>
</dbReference>
<keyword evidence="2" id="KW-0677">Repeat</keyword>
<evidence type="ECO:0000256" key="1">
    <source>
        <dbReference type="ARBA" id="ARBA00022574"/>
    </source>
</evidence>
<dbReference type="GO" id="GO:0003824">
    <property type="term" value="F:catalytic activity"/>
    <property type="evidence" value="ECO:0007669"/>
    <property type="project" value="InterPro"/>
</dbReference>
<feature type="domain" description="Nucleoside phosphorylase" evidence="4">
    <location>
        <begin position="10"/>
        <end position="262"/>
    </location>
</feature>
<dbReference type="PRINTS" id="PR00320">
    <property type="entry name" value="GPROTEINBRPT"/>
</dbReference>
<dbReference type="SUPFAM" id="SSF50978">
    <property type="entry name" value="WD40 repeat-like"/>
    <property type="match status" value="1"/>
</dbReference>
<dbReference type="InterPro" id="IPR056884">
    <property type="entry name" value="NPHP3-like_N"/>
</dbReference>
<evidence type="ECO:0000313" key="6">
    <source>
        <dbReference type="EMBL" id="KAF3277773.1"/>
    </source>
</evidence>